<dbReference type="EMBL" id="FOZW01000001">
    <property type="protein sequence ID" value="SFS42174.1"/>
    <property type="molecule type" value="Genomic_DNA"/>
</dbReference>
<comment type="pathway">
    <text evidence="7">Porphyrin-containing compound metabolism; siroheme biosynthesis; precorrin-2 from uroporphyrinogen III: step 1/1.</text>
</comment>
<dbReference type="NCBIfam" id="NF004790">
    <property type="entry name" value="PRK06136.1"/>
    <property type="match status" value="1"/>
</dbReference>
<keyword evidence="11" id="KW-1185">Reference proteome</keyword>
<dbReference type="GO" id="GO:0019354">
    <property type="term" value="P:siroheme biosynthetic process"/>
    <property type="evidence" value="ECO:0007669"/>
    <property type="project" value="UniProtKB-UniPathway"/>
</dbReference>
<dbReference type="GO" id="GO:0004851">
    <property type="term" value="F:uroporphyrin-III C-methyltransferase activity"/>
    <property type="evidence" value="ECO:0007669"/>
    <property type="project" value="UniProtKB-EC"/>
</dbReference>
<evidence type="ECO:0000259" key="9">
    <source>
        <dbReference type="Pfam" id="PF00590"/>
    </source>
</evidence>
<dbReference type="InterPro" id="IPR050161">
    <property type="entry name" value="Siro_Cobalamin_biosynth"/>
</dbReference>
<dbReference type="AlphaFoldDB" id="A0A1I6PPR0"/>
<evidence type="ECO:0000256" key="8">
    <source>
        <dbReference type="RuleBase" id="RU003960"/>
    </source>
</evidence>
<keyword evidence="6" id="KW-0627">Porphyrin biosynthesis</keyword>
<evidence type="ECO:0000313" key="10">
    <source>
        <dbReference type="EMBL" id="SFS42174.1"/>
    </source>
</evidence>
<dbReference type="GO" id="GO:0032259">
    <property type="term" value="P:methylation"/>
    <property type="evidence" value="ECO:0007669"/>
    <property type="project" value="UniProtKB-KW"/>
</dbReference>
<keyword evidence="4 8" id="KW-0808">Transferase</keyword>
<evidence type="ECO:0000256" key="5">
    <source>
        <dbReference type="ARBA" id="ARBA00022691"/>
    </source>
</evidence>
<dbReference type="InterPro" id="IPR006366">
    <property type="entry name" value="CobA/CysG_C"/>
</dbReference>
<feature type="domain" description="Tetrapyrrole methylase" evidence="9">
    <location>
        <begin position="5"/>
        <end position="217"/>
    </location>
</feature>
<dbReference type="Gene3D" id="3.30.950.10">
    <property type="entry name" value="Methyltransferase, Cobalt-precorrin-4 Transmethylase, Domain 2"/>
    <property type="match status" value="1"/>
</dbReference>
<organism evidence="10 11">
    <name type="scientific">Alloyangia pacifica</name>
    <dbReference type="NCBI Taxonomy" id="311180"/>
    <lineage>
        <taxon>Bacteria</taxon>
        <taxon>Pseudomonadati</taxon>
        <taxon>Pseudomonadota</taxon>
        <taxon>Alphaproteobacteria</taxon>
        <taxon>Rhodobacterales</taxon>
        <taxon>Roseobacteraceae</taxon>
        <taxon>Alloyangia</taxon>
    </lineage>
</organism>
<gene>
    <name evidence="10" type="ORF">SAMN04488050_101686</name>
</gene>
<keyword evidence="5" id="KW-0949">S-adenosyl-L-methionine</keyword>
<evidence type="ECO:0000256" key="3">
    <source>
        <dbReference type="ARBA" id="ARBA00022603"/>
    </source>
</evidence>
<dbReference type="PROSITE" id="PS00840">
    <property type="entry name" value="SUMT_2"/>
    <property type="match status" value="1"/>
</dbReference>
<dbReference type="InterPro" id="IPR003043">
    <property type="entry name" value="Uropor_MeTrfase_CS"/>
</dbReference>
<dbReference type="InterPro" id="IPR035996">
    <property type="entry name" value="4pyrrol_Methylase_sf"/>
</dbReference>
<dbReference type="InterPro" id="IPR000878">
    <property type="entry name" value="4pyrrol_Mease"/>
</dbReference>
<dbReference type="RefSeq" id="WP_092421790.1">
    <property type="nucleotide sequence ID" value="NZ_FNCL01000002.1"/>
</dbReference>
<evidence type="ECO:0000256" key="2">
    <source>
        <dbReference type="ARBA" id="ARBA00012162"/>
    </source>
</evidence>
<dbReference type="Proteomes" id="UP000199392">
    <property type="component" value="Unassembled WGS sequence"/>
</dbReference>
<dbReference type="PANTHER" id="PTHR45790">
    <property type="entry name" value="SIROHEME SYNTHASE-RELATED"/>
    <property type="match status" value="1"/>
</dbReference>
<dbReference type="NCBIfam" id="TIGR01469">
    <property type="entry name" value="cobA_cysG_Cterm"/>
    <property type="match status" value="1"/>
</dbReference>
<evidence type="ECO:0000256" key="6">
    <source>
        <dbReference type="ARBA" id="ARBA00023244"/>
    </source>
</evidence>
<dbReference type="Pfam" id="PF00590">
    <property type="entry name" value="TP_methylase"/>
    <property type="match status" value="1"/>
</dbReference>
<dbReference type="EC" id="2.1.1.107" evidence="2"/>
<accession>A0A1I6PPR0</accession>
<dbReference type="FunFam" id="3.40.1010.10:FF:000001">
    <property type="entry name" value="Siroheme synthase"/>
    <property type="match status" value="1"/>
</dbReference>
<comment type="similarity">
    <text evidence="1 8">Belongs to the precorrin methyltransferase family.</text>
</comment>
<dbReference type="InterPro" id="IPR014776">
    <property type="entry name" value="4pyrrole_Mease_sub2"/>
</dbReference>
<dbReference type="Gene3D" id="3.40.1010.10">
    <property type="entry name" value="Cobalt-precorrin-4 Transmethylase, Domain 1"/>
    <property type="match status" value="1"/>
</dbReference>
<dbReference type="STRING" id="311180.SAMN04488050_101686"/>
<dbReference type="PROSITE" id="PS00839">
    <property type="entry name" value="SUMT_1"/>
    <property type="match status" value="1"/>
</dbReference>
<dbReference type="PANTHER" id="PTHR45790:SF3">
    <property type="entry name" value="S-ADENOSYL-L-METHIONINE-DEPENDENT UROPORPHYRINOGEN III METHYLTRANSFERASE, CHLOROPLASTIC"/>
    <property type="match status" value="1"/>
</dbReference>
<proteinExistence type="inferred from homology"/>
<keyword evidence="3 8" id="KW-0489">Methyltransferase</keyword>
<dbReference type="InterPro" id="IPR014777">
    <property type="entry name" value="4pyrrole_Mease_sub1"/>
</dbReference>
<evidence type="ECO:0000256" key="1">
    <source>
        <dbReference type="ARBA" id="ARBA00005879"/>
    </source>
</evidence>
<evidence type="ECO:0000313" key="11">
    <source>
        <dbReference type="Proteomes" id="UP000199392"/>
    </source>
</evidence>
<sequence length="250" mass="26130">MSGFVSFVSSGPGDPDLLTVRALKCLQRADAVLYDDLASGPILELCGEGTEMVAVGKRAGCPSPKQEFVSALLVQHALAGQHVVRLKSGDAGIFGRLEEEIAAVTEAGVPFEVVPGVTSASAAAAAAAMPLTRRLTARRLQFVTGHDVTGALPEEMNMAALADPEAVTCLYMGRRTFSKLAERLIAAGMPPETPALMAENVSKEGQRMVSSTVAELAEALREAPSRAVVMILYGALATPVLDAAEREPTL</sequence>
<reference evidence="11" key="1">
    <citation type="submission" date="2016-10" db="EMBL/GenBank/DDBJ databases">
        <authorList>
            <person name="Varghese N."/>
            <person name="Submissions S."/>
        </authorList>
    </citation>
    <scope>NUCLEOTIDE SEQUENCE [LARGE SCALE GENOMIC DNA]</scope>
    <source>
        <strain evidence="11">DSM 26894</strain>
    </source>
</reference>
<evidence type="ECO:0000256" key="4">
    <source>
        <dbReference type="ARBA" id="ARBA00022679"/>
    </source>
</evidence>
<dbReference type="CDD" id="cd11642">
    <property type="entry name" value="SUMT"/>
    <property type="match status" value="1"/>
</dbReference>
<protein>
    <recommendedName>
        <fullName evidence="2">uroporphyrinogen-III C-methyltransferase</fullName>
        <ecNumber evidence="2">2.1.1.107</ecNumber>
    </recommendedName>
</protein>
<dbReference type="OrthoDB" id="9815856at2"/>
<dbReference type="SUPFAM" id="SSF53790">
    <property type="entry name" value="Tetrapyrrole methylase"/>
    <property type="match status" value="1"/>
</dbReference>
<name>A0A1I6PPR0_9RHOB</name>
<dbReference type="UniPathway" id="UPA00262">
    <property type="reaction ID" value="UER00211"/>
</dbReference>
<evidence type="ECO:0000256" key="7">
    <source>
        <dbReference type="ARBA" id="ARBA00025705"/>
    </source>
</evidence>